<dbReference type="Proteomes" id="UP001310386">
    <property type="component" value="Unassembled WGS sequence"/>
</dbReference>
<sequence>MKFRRSLRGYDPLDVTTLIESKLQQIDGMIKANEQLRDKLMEFNHLKKVAEKQTSKYLEGSQWTV</sequence>
<feature type="coiled-coil region" evidence="1">
    <location>
        <begin position="19"/>
        <end position="53"/>
    </location>
</feature>
<name>A0ABU5ZPL3_9BACL</name>
<dbReference type="RefSeq" id="WP_371756004.1">
    <property type="nucleotide sequence ID" value="NZ_JAYJLD010000056.1"/>
</dbReference>
<evidence type="ECO:0000313" key="2">
    <source>
        <dbReference type="EMBL" id="MEB3103877.1"/>
    </source>
</evidence>
<dbReference type="EMBL" id="JAYJLD010000056">
    <property type="protein sequence ID" value="MEB3103877.1"/>
    <property type="molecule type" value="Genomic_DNA"/>
</dbReference>
<organism evidence="2 3">
    <name type="scientific">Ferviditalea candida</name>
    <dbReference type="NCBI Taxonomy" id="3108399"/>
    <lineage>
        <taxon>Bacteria</taxon>
        <taxon>Bacillati</taxon>
        <taxon>Bacillota</taxon>
        <taxon>Bacilli</taxon>
        <taxon>Bacillales</taxon>
        <taxon>Paenibacillaceae</taxon>
        <taxon>Ferviditalea</taxon>
    </lineage>
</organism>
<gene>
    <name evidence="2" type="ORF">VF724_19865</name>
</gene>
<reference evidence="2" key="1">
    <citation type="submission" date="2023-12" db="EMBL/GenBank/DDBJ databases">
        <title>Fervidustalea candida gen. nov., sp. nov., a novel member of the family Paenibacillaceae isolated from a geothermal area.</title>
        <authorList>
            <person name="Li W.-J."/>
            <person name="Jiao J.-Y."/>
            <person name="Chen Y."/>
        </authorList>
    </citation>
    <scope>NUCLEOTIDE SEQUENCE</scope>
    <source>
        <strain evidence="2">SYSU GA230002</strain>
    </source>
</reference>
<keyword evidence="3" id="KW-1185">Reference proteome</keyword>
<evidence type="ECO:0000313" key="3">
    <source>
        <dbReference type="Proteomes" id="UP001310386"/>
    </source>
</evidence>
<dbReference type="Gene3D" id="6.10.250.660">
    <property type="match status" value="1"/>
</dbReference>
<accession>A0ABU5ZPL3</accession>
<proteinExistence type="predicted"/>
<evidence type="ECO:0000256" key="1">
    <source>
        <dbReference type="SAM" id="Coils"/>
    </source>
</evidence>
<keyword evidence="1" id="KW-0175">Coiled coil</keyword>
<comment type="caution">
    <text evidence="2">The sequence shown here is derived from an EMBL/GenBank/DDBJ whole genome shotgun (WGS) entry which is preliminary data.</text>
</comment>
<protein>
    <submittedName>
        <fullName evidence="2">Uncharacterized protein</fullName>
    </submittedName>
</protein>